<accession>A0A316TRT5</accession>
<dbReference type="InterPro" id="IPR029016">
    <property type="entry name" value="GAF-like_dom_sf"/>
</dbReference>
<dbReference type="CDD" id="cd01949">
    <property type="entry name" value="GGDEF"/>
    <property type="match status" value="1"/>
</dbReference>
<organism evidence="2 3">
    <name type="scientific">Nocardioides silvaticus</name>
    <dbReference type="NCBI Taxonomy" id="2201891"/>
    <lineage>
        <taxon>Bacteria</taxon>
        <taxon>Bacillati</taxon>
        <taxon>Actinomycetota</taxon>
        <taxon>Actinomycetes</taxon>
        <taxon>Propionibacteriales</taxon>
        <taxon>Nocardioidaceae</taxon>
        <taxon>Nocardioides</taxon>
    </lineage>
</organism>
<sequence length="329" mass="35314">MTGGRGTSPADGTAEAYGIERLLRAVQELSMATRLSEVQQVVRSAARDLAGCDGATFVLRDGDLCYYADEDAIAPLWKGMRFPMESCISGWAMLNRQHAVIADIYEDPRIPHEAYRPTFVKSLVMTPVRTMSPIGAIGAYWADPHDATEQEVALLRALADATSLALEKVSIHRELEQEVALAQEAHRLSLTDPLTGLLNRRGFTEEVDRVVADPSGAGGAVAFVDVDGLKAINDTHGHSAGDRLIAAVAHSIRGAVRADDVVGRLGGDEFAVFASHLDPDLLEERLVTALGTLASVGTAPLRSPGELPDALLAADVEMYAAKRKRMLYS</sequence>
<reference evidence="2 3" key="1">
    <citation type="submission" date="2018-05" db="EMBL/GenBank/DDBJ databases">
        <title>Nocardioides silvaticus genome.</title>
        <authorList>
            <person name="Li C."/>
            <person name="Wang G."/>
        </authorList>
    </citation>
    <scope>NUCLEOTIDE SEQUENCE [LARGE SCALE GENOMIC DNA]</scope>
    <source>
        <strain evidence="2 3">CCTCC AB 2018079</strain>
    </source>
</reference>
<dbReference type="InterPro" id="IPR050469">
    <property type="entry name" value="Diguanylate_Cyclase"/>
</dbReference>
<dbReference type="RefSeq" id="WP_109695025.1">
    <property type="nucleotide sequence ID" value="NZ_QGDD01000006.1"/>
</dbReference>
<dbReference type="InterPro" id="IPR043128">
    <property type="entry name" value="Rev_trsase/Diguanyl_cyclase"/>
</dbReference>
<dbReference type="PANTHER" id="PTHR45138">
    <property type="entry name" value="REGULATORY COMPONENTS OF SENSORY TRANSDUCTION SYSTEM"/>
    <property type="match status" value="1"/>
</dbReference>
<dbReference type="SMART" id="SM00267">
    <property type="entry name" value="GGDEF"/>
    <property type="match status" value="1"/>
</dbReference>
<proteinExistence type="predicted"/>
<name>A0A316TRT5_9ACTN</name>
<feature type="domain" description="GGDEF" evidence="1">
    <location>
        <begin position="217"/>
        <end position="329"/>
    </location>
</feature>
<dbReference type="Gene3D" id="3.30.70.270">
    <property type="match status" value="1"/>
</dbReference>
<gene>
    <name evidence="2" type="ORF">DJ010_14690</name>
</gene>
<comment type="caution">
    <text evidence="2">The sequence shown here is derived from an EMBL/GenBank/DDBJ whole genome shotgun (WGS) entry which is preliminary data.</text>
</comment>
<dbReference type="InterPro" id="IPR003018">
    <property type="entry name" value="GAF"/>
</dbReference>
<dbReference type="AlphaFoldDB" id="A0A316TRT5"/>
<dbReference type="PROSITE" id="PS50887">
    <property type="entry name" value="GGDEF"/>
    <property type="match status" value="1"/>
</dbReference>
<dbReference type="SUPFAM" id="SSF55781">
    <property type="entry name" value="GAF domain-like"/>
    <property type="match status" value="1"/>
</dbReference>
<dbReference type="GO" id="GO:0052621">
    <property type="term" value="F:diguanylate cyclase activity"/>
    <property type="evidence" value="ECO:0007669"/>
    <property type="project" value="TreeGrafter"/>
</dbReference>
<dbReference type="SMART" id="SM00065">
    <property type="entry name" value="GAF"/>
    <property type="match status" value="1"/>
</dbReference>
<dbReference type="SUPFAM" id="SSF55073">
    <property type="entry name" value="Nucleotide cyclase"/>
    <property type="match status" value="1"/>
</dbReference>
<dbReference type="OrthoDB" id="23692at2"/>
<dbReference type="EMBL" id="QGDD01000006">
    <property type="protein sequence ID" value="PWN02346.1"/>
    <property type="molecule type" value="Genomic_DNA"/>
</dbReference>
<protein>
    <submittedName>
        <fullName evidence="2">Diguanylate cyclase</fullName>
    </submittedName>
</protein>
<keyword evidence="3" id="KW-1185">Reference proteome</keyword>
<dbReference type="PANTHER" id="PTHR45138:SF9">
    <property type="entry name" value="DIGUANYLATE CYCLASE DGCM-RELATED"/>
    <property type="match status" value="1"/>
</dbReference>
<dbReference type="Gene3D" id="3.30.450.40">
    <property type="match status" value="1"/>
</dbReference>
<evidence type="ECO:0000313" key="3">
    <source>
        <dbReference type="Proteomes" id="UP000245507"/>
    </source>
</evidence>
<evidence type="ECO:0000259" key="1">
    <source>
        <dbReference type="PROSITE" id="PS50887"/>
    </source>
</evidence>
<dbReference type="Pfam" id="PF00990">
    <property type="entry name" value="GGDEF"/>
    <property type="match status" value="1"/>
</dbReference>
<dbReference type="Pfam" id="PF13185">
    <property type="entry name" value="GAF_2"/>
    <property type="match status" value="1"/>
</dbReference>
<dbReference type="Proteomes" id="UP000245507">
    <property type="component" value="Unassembled WGS sequence"/>
</dbReference>
<dbReference type="InterPro" id="IPR000160">
    <property type="entry name" value="GGDEF_dom"/>
</dbReference>
<dbReference type="InterPro" id="IPR029787">
    <property type="entry name" value="Nucleotide_cyclase"/>
</dbReference>
<evidence type="ECO:0000313" key="2">
    <source>
        <dbReference type="EMBL" id="PWN02346.1"/>
    </source>
</evidence>
<dbReference type="NCBIfam" id="TIGR00254">
    <property type="entry name" value="GGDEF"/>
    <property type="match status" value="1"/>
</dbReference>